<comment type="similarity">
    <text evidence="2">Belongs to the transposase IS30 family.</text>
</comment>
<evidence type="ECO:0000256" key="3">
    <source>
        <dbReference type="ARBA" id="ARBA00022578"/>
    </source>
</evidence>
<reference evidence="7 8" key="1">
    <citation type="journal article" date="2015" name="Genome Announc.">
        <title>Expanding the biotechnology potential of lactobacilli through comparative genomics of 213 strains and associated genera.</title>
        <authorList>
            <person name="Sun Z."/>
            <person name="Harris H.M."/>
            <person name="McCann A."/>
            <person name="Guo C."/>
            <person name="Argimon S."/>
            <person name="Zhang W."/>
            <person name="Yang X."/>
            <person name="Jeffery I.B."/>
            <person name="Cooney J.C."/>
            <person name="Kagawa T.F."/>
            <person name="Liu W."/>
            <person name="Song Y."/>
            <person name="Salvetti E."/>
            <person name="Wrobel A."/>
            <person name="Rasinkangas P."/>
            <person name="Parkhill J."/>
            <person name="Rea M.C."/>
            <person name="O'Sullivan O."/>
            <person name="Ritari J."/>
            <person name="Douillard F.P."/>
            <person name="Paul Ross R."/>
            <person name="Yang R."/>
            <person name="Briner A.E."/>
            <person name="Felis G.E."/>
            <person name="de Vos W.M."/>
            <person name="Barrangou R."/>
            <person name="Klaenhammer T.R."/>
            <person name="Caufield P.W."/>
            <person name="Cui Y."/>
            <person name="Zhang H."/>
            <person name="O'Toole P.W."/>
        </authorList>
    </citation>
    <scope>NUCLEOTIDE SEQUENCE [LARGE SCALE GENOMIC DNA]</scope>
    <source>
        <strain evidence="7 8">DSM 13343</strain>
    </source>
</reference>
<comment type="caution">
    <text evidence="7">The sequence shown here is derived from an EMBL/GenBank/DDBJ whole genome shotgun (WGS) entry which is preliminary data.</text>
</comment>
<dbReference type="Proteomes" id="UP000051790">
    <property type="component" value="Unassembled WGS sequence"/>
</dbReference>
<evidence type="ECO:0000313" key="7">
    <source>
        <dbReference type="EMBL" id="KRL37642.1"/>
    </source>
</evidence>
<dbReference type="InterPro" id="IPR053392">
    <property type="entry name" value="Transposase_IS30-like"/>
</dbReference>
<dbReference type="InterPro" id="IPR001584">
    <property type="entry name" value="Integrase_cat-core"/>
</dbReference>
<dbReference type="RefSeq" id="WP_056965185.1">
    <property type="nucleotide sequence ID" value="NZ_AZEU01000315.1"/>
</dbReference>
<dbReference type="Gene3D" id="1.10.10.60">
    <property type="entry name" value="Homeodomain-like"/>
    <property type="match status" value="1"/>
</dbReference>
<dbReference type="PATRIC" id="fig|1423769.4.peg.3046"/>
<dbReference type="NCBIfam" id="NF033563">
    <property type="entry name" value="transpos_IS30"/>
    <property type="match status" value="1"/>
</dbReference>
<dbReference type="PANTHER" id="PTHR10948">
    <property type="entry name" value="TRANSPOSASE"/>
    <property type="match status" value="1"/>
</dbReference>
<dbReference type="InterPro" id="IPR036397">
    <property type="entry name" value="RNaseH_sf"/>
</dbReference>
<dbReference type="PANTHER" id="PTHR10948:SF23">
    <property type="entry name" value="TRANSPOSASE INSI FOR INSERTION SEQUENCE ELEMENT IS30A-RELATED"/>
    <property type="match status" value="1"/>
</dbReference>
<dbReference type="PROSITE" id="PS50994">
    <property type="entry name" value="INTEGRASE"/>
    <property type="match status" value="1"/>
</dbReference>
<evidence type="ECO:0000256" key="5">
    <source>
        <dbReference type="ARBA" id="ARBA00023172"/>
    </source>
</evidence>
<dbReference type="GO" id="GO:0005829">
    <property type="term" value="C:cytosol"/>
    <property type="evidence" value="ECO:0007669"/>
    <property type="project" value="TreeGrafter"/>
</dbReference>
<dbReference type="InterPro" id="IPR051917">
    <property type="entry name" value="Transposase-Integrase"/>
</dbReference>
<feature type="domain" description="Integrase catalytic" evidence="6">
    <location>
        <begin position="162"/>
        <end position="324"/>
    </location>
</feature>
<keyword evidence="8" id="KW-1185">Reference proteome</keyword>
<accession>A0A0R1Q5P7</accession>
<keyword evidence="3" id="KW-0815">Transposition</keyword>
<dbReference type="OrthoDB" id="9781678at2"/>
<organism evidence="7 8">
    <name type="scientific">Lacticaseibacillus manihotivorans DSM 13343 = JCM 12514</name>
    <dbReference type="NCBI Taxonomy" id="1423769"/>
    <lineage>
        <taxon>Bacteria</taxon>
        <taxon>Bacillati</taxon>
        <taxon>Bacillota</taxon>
        <taxon>Bacilli</taxon>
        <taxon>Lactobacillales</taxon>
        <taxon>Lactobacillaceae</taxon>
        <taxon>Lacticaseibacillus</taxon>
    </lineage>
</organism>
<dbReference type="PROSITE" id="PS01043">
    <property type="entry name" value="TRANSPOSASE_IS30"/>
    <property type="match status" value="1"/>
</dbReference>
<protein>
    <submittedName>
        <fullName evidence="7">Integrase catalytic region</fullName>
    </submittedName>
</protein>
<name>A0A0R1Q5P7_9LACO</name>
<evidence type="ECO:0000256" key="4">
    <source>
        <dbReference type="ARBA" id="ARBA00023125"/>
    </source>
</evidence>
<proteinExistence type="inferred from homology"/>
<comment type="function">
    <text evidence="1">Required for the transposition of the insertion element.</text>
</comment>
<keyword evidence="5" id="KW-0233">DNA recombination</keyword>
<keyword evidence="4" id="KW-0238">DNA-binding</keyword>
<dbReference type="GO" id="GO:0003677">
    <property type="term" value="F:DNA binding"/>
    <property type="evidence" value="ECO:0007669"/>
    <property type="project" value="UniProtKB-KW"/>
</dbReference>
<evidence type="ECO:0000256" key="1">
    <source>
        <dbReference type="ARBA" id="ARBA00002190"/>
    </source>
</evidence>
<dbReference type="InterPro" id="IPR012337">
    <property type="entry name" value="RNaseH-like_sf"/>
</dbReference>
<dbReference type="GO" id="GO:0006313">
    <property type="term" value="P:DNA transposition"/>
    <property type="evidence" value="ECO:0007669"/>
    <property type="project" value="InterPro"/>
</dbReference>
<sequence length="328" mass="38030">MSHYNQLTAIERGRIESFIQLGLSLHEIATRLSRSVSTISREVHRCTKEYKALAAQKDYLKKRKACRRPRIFENAELRSSVIKAIQDDHWSPEQIVGNYIRTQGSSPFSFVTIYREIHRYNLGVPRSHGARGIARKLRHRGKTRHKKGYVEKRGKIPISHKLAERPLEADKRTRLGDWELDTVVGRDGGDVLVTMIDRRSRLLLAQRAAGRKALPVLETLKAIFSKIPHDILHTITPDRGKEFGRHAELTNEYEVEFYFPNPHAPWARGSNENTNGLIREYIPKGTDISTITDEEINRMVWQINTRPRKMFGWKSSLEVFWSEMFHLA</sequence>
<dbReference type="EMBL" id="AZEU01000315">
    <property type="protein sequence ID" value="KRL37642.1"/>
    <property type="molecule type" value="Genomic_DNA"/>
</dbReference>
<evidence type="ECO:0000256" key="2">
    <source>
        <dbReference type="ARBA" id="ARBA00006363"/>
    </source>
</evidence>
<dbReference type="SUPFAM" id="SSF53098">
    <property type="entry name" value="Ribonuclease H-like"/>
    <property type="match status" value="1"/>
</dbReference>
<dbReference type="AlphaFoldDB" id="A0A0R1Q5P7"/>
<evidence type="ECO:0000313" key="8">
    <source>
        <dbReference type="Proteomes" id="UP000051790"/>
    </source>
</evidence>
<evidence type="ECO:0000259" key="6">
    <source>
        <dbReference type="PROSITE" id="PS50994"/>
    </source>
</evidence>
<dbReference type="InterPro" id="IPR025246">
    <property type="entry name" value="IS30-like_HTH"/>
</dbReference>
<dbReference type="GO" id="GO:0004803">
    <property type="term" value="F:transposase activity"/>
    <property type="evidence" value="ECO:0007669"/>
    <property type="project" value="InterPro"/>
</dbReference>
<dbReference type="Gene3D" id="3.30.420.10">
    <property type="entry name" value="Ribonuclease H-like superfamily/Ribonuclease H"/>
    <property type="match status" value="1"/>
</dbReference>
<gene>
    <name evidence="7" type="ORF">FD01_GL002824</name>
</gene>
<dbReference type="GO" id="GO:0015074">
    <property type="term" value="P:DNA integration"/>
    <property type="evidence" value="ECO:0007669"/>
    <property type="project" value="InterPro"/>
</dbReference>
<dbReference type="Pfam" id="PF13936">
    <property type="entry name" value="HTH_38"/>
    <property type="match status" value="1"/>
</dbReference>
<dbReference type="InterPro" id="IPR001598">
    <property type="entry name" value="Transposase_IS30_CS"/>
</dbReference>